<comment type="caution">
    <text evidence="2">The sequence shown here is derived from an EMBL/GenBank/DDBJ whole genome shotgun (WGS) entry which is preliminary data.</text>
</comment>
<feature type="compositionally biased region" description="Polar residues" evidence="1">
    <location>
        <begin position="65"/>
        <end position="77"/>
    </location>
</feature>
<evidence type="ECO:0000313" key="2">
    <source>
        <dbReference type="EMBL" id="OIO14848.1"/>
    </source>
</evidence>
<evidence type="ECO:0000256" key="1">
    <source>
        <dbReference type="SAM" id="MobiDB-lite"/>
    </source>
</evidence>
<dbReference type="STRING" id="1805209.AUJ73_01550"/>
<feature type="region of interest" description="Disordered" evidence="1">
    <location>
        <begin position="61"/>
        <end position="86"/>
    </location>
</feature>
<sequence length="86" mass="10164">MITTGKEIMSFENSEEIEYKIEKNKEKKKEAVENTHVSKMKEDYLLERSALTQAKFFHRIRGRTSHQLSGKKQTPADNNVPRRKRI</sequence>
<proteinExistence type="predicted"/>
<dbReference type="Proteomes" id="UP000183120">
    <property type="component" value="Unassembled WGS sequence"/>
</dbReference>
<reference evidence="2 3" key="1">
    <citation type="journal article" date="2016" name="Environ. Microbiol.">
        <title>Genomic resolution of a cold subsurface aquifer community provides metabolic insights for novel microbes adapted to high CO concentrations.</title>
        <authorList>
            <person name="Probst A.J."/>
            <person name="Castelle C.J."/>
            <person name="Singh A."/>
            <person name="Brown C.T."/>
            <person name="Anantharaman K."/>
            <person name="Sharon I."/>
            <person name="Hug L.A."/>
            <person name="Burstein D."/>
            <person name="Emerson J.B."/>
            <person name="Thomas B.C."/>
            <person name="Banfield J.F."/>
        </authorList>
    </citation>
    <scope>NUCLEOTIDE SEQUENCE [LARGE SCALE GENOMIC DNA]</scope>
    <source>
        <strain evidence="2">CG1_02_37_22</strain>
    </source>
</reference>
<gene>
    <name evidence="2" type="ORF">AUJ73_01550</name>
</gene>
<dbReference type="EMBL" id="MNUY01000024">
    <property type="protein sequence ID" value="OIO14848.1"/>
    <property type="molecule type" value="Genomic_DNA"/>
</dbReference>
<organism evidence="2 3">
    <name type="scientific">Candidatus Gottesmanbacteria bacterium CG1_02_37_22</name>
    <dbReference type="NCBI Taxonomy" id="1805209"/>
    <lineage>
        <taxon>Bacteria</taxon>
        <taxon>Candidatus Gottesmaniibacteriota</taxon>
    </lineage>
</organism>
<protein>
    <submittedName>
        <fullName evidence="2">Uncharacterized protein</fullName>
    </submittedName>
</protein>
<evidence type="ECO:0000313" key="3">
    <source>
        <dbReference type="Proteomes" id="UP000183120"/>
    </source>
</evidence>
<accession>A0A1J4TT55</accession>
<dbReference type="AlphaFoldDB" id="A0A1J4TT55"/>
<name>A0A1J4TT55_9BACT</name>